<gene>
    <name evidence="3" type="ORF">GALL_412190</name>
</gene>
<feature type="domain" description="HPP transmembrane region" evidence="2">
    <location>
        <begin position="18"/>
        <end position="176"/>
    </location>
</feature>
<evidence type="ECO:0000256" key="1">
    <source>
        <dbReference type="SAM" id="Phobius"/>
    </source>
</evidence>
<feature type="transmembrane region" description="Helical" evidence="1">
    <location>
        <begin position="25"/>
        <end position="45"/>
    </location>
</feature>
<evidence type="ECO:0000313" key="3">
    <source>
        <dbReference type="EMBL" id="OIQ77093.1"/>
    </source>
</evidence>
<dbReference type="InterPro" id="IPR058581">
    <property type="entry name" value="TM_HPP"/>
</dbReference>
<keyword evidence="1" id="KW-1133">Transmembrane helix</keyword>
<protein>
    <submittedName>
        <fullName evidence="3">HPP family protein</fullName>
    </submittedName>
</protein>
<dbReference type="AlphaFoldDB" id="A0A1J5QM45"/>
<proteinExistence type="predicted"/>
<organism evidence="3">
    <name type="scientific">mine drainage metagenome</name>
    <dbReference type="NCBI Taxonomy" id="410659"/>
    <lineage>
        <taxon>unclassified sequences</taxon>
        <taxon>metagenomes</taxon>
        <taxon>ecological metagenomes</taxon>
    </lineage>
</organism>
<dbReference type="Pfam" id="PF04982">
    <property type="entry name" value="TM_HPP"/>
    <property type="match status" value="1"/>
</dbReference>
<sequence>MKPIFLVKTFLAGYQSSHTPIREKVYSSLGSFVAILILVASVHHFSVDISFSLPVLASMGASTFLLFVVPHSPMAQPWPTIGGHILSAVIGVACALWIHDLVLATASAVAISIFAMHWMHCLHPPSAATAMIAVLGGPEVHVLGWRFCYEVVAVNAGVILLLAFAINNLIPGRRYPLSHTHHPHHAQFGKSDHRPYAELKDEDFHWALSKMDGFIDVSAEDLIDLYEFAVEHAQHQNSNLEPLKS</sequence>
<dbReference type="PANTHER" id="PTHR33741">
    <property type="entry name" value="TRANSMEMBRANE PROTEIN DDB_G0269096-RELATED"/>
    <property type="match status" value="1"/>
</dbReference>
<feature type="transmembrane region" description="Helical" evidence="1">
    <location>
        <begin position="51"/>
        <end position="69"/>
    </location>
</feature>
<dbReference type="PANTHER" id="PTHR33741:SF5">
    <property type="entry name" value="TRANSMEMBRANE PROTEIN DDB_G0269096-RELATED"/>
    <property type="match status" value="1"/>
</dbReference>
<comment type="caution">
    <text evidence="3">The sequence shown here is derived from an EMBL/GenBank/DDBJ whole genome shotgun (WGS) entry which is preliminary data.</text>
</comment>
<keyword evidence="1" id="KW-0812">Transmembrane</keyword>
<feature type="transmembrane region" description="Helical" evidence="1">
    <location>
        <begin position="81"/>
        <end position="98"/>
    </location>
</feature>
<feature type="transmembrane region" description="Helical" evidence="1">
    <location>
        <begin position="151"/>
        <end position="170"/>
    </location>
</feature>
<accession>A0A1J5QM45</accession>
<keyword evidence="1" id="KW-0472">Membrane</keyword>
<dbReference type="InterPro" id="IPR007065">
    <property type="entry name" value="HPP"/>
</dbReference>
<reference evidence="3" key="1">
    <citation type="submission" date="2016-10" db="EMBL/GenBank/DDBJ databases">
        <title>Sequence of Gallionella enrichment culture.</title>
        <authorList>
            <person name="Poehlein A."/>
            <person name="Muehling M."/>
            <person name="Daniel R."/>
        </authorList>
    </citation>
    <scope>NUCLEOTIDE SEQUENCE</scope>
</reference>
<evidence type="ECO:0000259" key="2">
    <source>
        <dbReference type="Pfam" id="PF04982"/>
    </source>
</evidence>
<name>A0A1J5QM45_9ZZZZ</name>
<dbReference type="EMBL" id="MLJW01001697">
    <property type="protein sequence ID" value="OIQ77093.1"/>
    <property type="molecule type" value="Genomic_DNA"/>
</dbReference>